<dbReference type="PANTHER" id="PTHR23534">
    <property type="entry name" value="MFS PERMEASE"/>
    <property type="match status" value="1"/>
</dbReference>
<feature type="transmembrane region" description="Helical" evidence="4">
    <location>
        <begin position="217"/>
        <end position="237"/>
    </location>
</feature>
<feature type="transmembrane region" description="Helical" evidence="4">
    <location>
        <begin position="284"/>
        <end position="303"/>
    </location>
</feature>
<dbReference type="Pfam" id="PF07690">
    <property type="entry name" value="MFS_1"/>
    <property type="match status" value="1"/>
</dbReference>
<feature type="domain" description="Major facilitator superfamily (MFS) profile" evidence="5">
    <location>
        <begin position="215"/>
        <end position="403"/>
    </location>
</feature>
<evidence type="ECO:0000256" key="3">
    <source>
        <dbReference type="ARBA" id="ARBA00023136"/>
    </source>
</evidence>
<dbReference type="AlphaFoldDB" id="A0A285NCV9"/>
<feature type="transmembrane region" description="Helical" evidence="4">
    <location>
        <begin position="106"/>
        <end position="129"/>
    </location>
</feature>
<evidence type="ECO:0000313" key="7">
    <source>
        <dbReference type="Proteomes" id="UP000219439"/>
    </source>
</evidence>
<dbReference type="SUPFAM" id="SSF103473">
    <property type="entry name" value="MFS general substrate transporter"/>
    <property type="match status" value="1"/>
</dbReference>
<feature type="transmembrane region" description="Helical" evidence="4">
    <location>
        <begin position="309"/>
        <end position="328"/>
    </location>
</feature>
<feature type="transmembrane region" description="Helical" evidence="4">
    <location>
        <begin position="50"/>
        <end position="70"/>
    </location>
</feature>
<protein>
    <submittedName>
        <fullName evidence="6">Predicted arabinose efflux permease, MFS family</fullName>
    </submittedName>
</protein>
<feature type="transmembrane region" description="Helical" evidence="4">
    <location>
        <begin position="348"/>
        <end position="369"/>
    </location>
</feature>
<proteinExistence type="predicted"/>
<organism evidence="6 7">
    <name type="scientific">Cohaesibacter gelatinilyticus</name>
    <dbReference type="NCBI Taxonomy" id="372072"/>
    <lineage>
        <taxon>Bacteria</taxon>
        <taxon>Pseudomonadati</taxon>
        <taxon>Pseudomonadota</taxon>
        <taxon>Alphaproteobacteria</taxon>
        <taxon>Hyphomicrobiales</taxon>
        <taxon>Cohaesibacteraceae</taxon>
    </lineage>
</organism>
<feature type="transmembrane region" description="Helical" evidence="4">
    <location>
        <begin position="16"/>
        <end position="38"/>
    </location>
</feature>
<accession>A0A285NCV9</accession>
<dbReference type="PANTHER" id="PTHR23534:SF1">
    <property type="entry name" value="MAJOR FACILITATOR SUPERFAMILY PROTEIN"/>
    <property type="match status" value="1"/>
</dbReference>
<dbReference type="InterPro" id="IPR020846">
    <property type="entry name" value="MFS_dom"/>
</dbReference>
<feature type="transmembrane region" description="Helical" evidence="4">
    <location>
        <begin position="82"/>
        <end position="100"/>
    </location>
</feature>
<keyword evidence="7" id="KW-1185">Reference proteome</keyword>
<dbReference type="InterPro" id="IPR036259">
    <property type="entry name" value="MFS_trans_sf"/>
</dbReference>
<evidence type="ECO:0000256" key="1">
    <source>
        <dbReference type="ARBA" id="ARBA00022692"/>
    </source>
</evidence>
<evidence type="ECO:0000256" key="4">
    <source>
        <dbReference type="SAM" id="Phobius"/>
    </source>
</evidence>
<keyword evidence="2 4" id="KW-1133">Transmembrane helix</keyword>
<dbReference type="InterPro" id="IPR011701">
    <property type="entry name" value="MFS"/>
</dbReference>
<feature type="transmembrane region" description="Helical" evidence="4">
    <location>
        <begin position="169"/>
        <end position="196"/>
    </location>
</feature>
<evidence type="ECO:0000256" key="2">
    <source>
        <dbReference type="ARBA" id="ARBA00022989"/>
    </source>
</evidence>
<feature type="transmembrane region" description="Helical" evidence="4">
    <location>
        <begin position="375"/>
        <end position="393"/>
    </location>
</feature>
<dbReference type="PROSITE" id="PS50850">
    <property type="entry name" value="MFS"/>
    <property type="match status" value="1"/>
</dbReference>
<dbReference type="EMBL" id="OBEL01000001">
    <property type="protein sequence ID" value="SNZ07354.1"/>
    <property type="molecule type" value="Genomic_DNA"/>
</dbReference>
<sequence length="403" mass="43453">MTIDVIDDRLARRNSFILAGAQSFAGSIPAIVVAMGGLTGHYLLGADKSLATLPVSTFVAGTAIGIYPAAFLMKHFGRRNGFIIGALFSLFSGILSWYAIMQGNFALFSFSTSLTGFATAFTQQYRFAAADTASDTFRPKAISWVMTGGVLAAIIGPQTIIYTKDLFDPILFAGAFLAQSALAIFAILILMGLKFPPKQTKEQKQGGRPLLEIITQFRFIVAATCAAFSYALMSFVMTASPLAMVACNHSQEDAALAIQWHVLGMYLPSFFTGNLIQKFGKEKVVAAGLFLLASCSVVALMGIELSHFWIALVLLGVGWNFGFIGATAMVTDCYQPTERAKVQATNDFLVFGVVTIASFSSGSVLNAWGWEKLNLIMFPVVALCLALLALQWVRNRSLRESNA</sequence>
<evidence type="ECO:0000313" key="6">
    <source>
        <dbReference type="EMBL" id="SNZ07354.1"/>
    </source>
</evidence>
<feature type="transmembrane region" description="Helical" evidence="4">
    <location>
        <begin position="257"/>
        <end position="277"/>
    </location>
</feature>
<reference evidence="6 7" key="1">
    <citation type="submission" date="2017-09" db="EMBL/GenBank/DDBJ databases">
        <authorList>
            <person name="Ehlers B."/>
            <person name="Leendertz F.H."/>
        </authorList>
    </citation>
    <scope>NUCLEOTIDE SEQUENCE [LARGE SCALE GENOMIC DNA]</scope>
    <source>
        <strain evidence="6 7">DSM 18289</strain>
    </source>
</reference>
<dbReference type="Proteomes" id="UP000219439">
    <property type="component" value="Unassembled WGS sequence"/>
</dbReference>
<dbReference type="OrthoDB" id="8558006at2"/>
<dbReference type="RefSeq" id="WP_097152148.1">
    <property type="nucleotide sequence ID" value="NZ_OBEL01000001.1"/>
</dbReference>
<feature type="transmembrane region" description="Helical" evidence="4">
    <location>
        <begin position="141"/>
        <end position="163"/>
    </location>
</feature>
<keyword evidence="3 4" id="KW-0472">Membrane</keyword>
<keyword evidence="1 4" id="KW-0812">Transmembrane</keyword>
<dbReference type="Gene3D" id="1.20.1250.20">
    <property type="entry name" value="MFS general substrate transporter like domains"/>
    <property type="match status" value="1"/>
</dbReference>
<dbReference type="GO" id="GO:0022857">
    <property type="term" value="F:transmembrane transporter activity"/>
    <property type="evidence" value="ECO:0007669"/>
    <property type="project" value="InterPro"/>
</dbReference>
<evidence type="ECO:0000259" key="5">
    <source>
        <dbReference type="PROSITE" id="PS50850"/>
    </source>
</evidence>
<gene>
    <name evidence="6" type="ORF">SAMN06265368_0872</name>
</gene>
<name>A0A285NCV9_9HYPH</name>